<organism evidence="2">
    <name type="scientific">Roseihalotalea indica</name>
    <dbReference type="NCBI Taxonomy" id="2867963"/>
    <lineage>
        <taxon>Bacteria</taxon>
        <taxon>Pseudomonadati</taxon>
        <taxon>Bacteroidota</taxon>
        <taxon>Cytophagia</taxon>
        <taxon>Cytophagales</taxon>
        <taxon>Catalimonadaceae</taxon>
        <taxon>Roseihalotalea</taxon>
    </lineage>
</organism>
<evidence type="ECO:0000313" key="2">
    <source>
        <dbReference type="EMBL" id="WKN35103.1"/>
    </source>
</evidence>
<reference evidence="2" key="1">
    <citation type="journal article" date="2023" name="Comput. Struct. Biotechnol. J.">
        <title>Discovery of a novel marine Bacteroidetes with a rich repertoire of carbohydrate-active enzymes.</title>
        <authorList>
            <person name="Chen B."/>
            <person name="Liu G."/>
            <person name="Chen Q."/>
            <person name="Wang H."/>
            <person name="Liu L."/>
            <person name="Tang K."/>
        </authorList>
    </citation>
    <scope>NUCLEOTIDE SEQUENCE</scope>
    <source>
        <strain evidence="2">TK19036</strain>
    </source>
</reference>
<proteinExistence type="predicted"/>
<dbReference type="Pfam" id="PF13648">
    <property type="entry name" value="Lipocalin_4"/>
    <property type="match status" value="1"/>
</dbReference>
<accession>A0AA49GKL4</accession>
<dbReference type="PROSITE" id="PS51257">
    <property type="entry name" value="PROKAR_LIPOPROTEIN"/>
    <property type="match status" value="1"/>
</dbReference>
<name>A0AA49GKL4_9BACT</name>
<feature type="domain" description="Lipocalin-like" evidence="1">
    <location>
        <begin position="35"/>
        <end position="148"/>
    </location>
</feature>
<reference evidence="2" key="2">
    <citation type="journal article" date="2024" name="Antonie Van Leeuwenhoek">
        <title>Roseihalotalea indica gen. nov., sp. nov., a halophilic Bacteroidetes from mesopelagic Southwest Indian Ocean with higher carbohydrate metabolic potential.</title>
        <authorList>
            <person name="Chen B."/>
            <person name="Zhang M."/>
            <person name="Lin D."/>
            <person name="Ye J."/>
            <person name="Tang K."/>
        </authorList>
    </citation>
    <scope>NUCLEOTIDE SEQUENCE</scope>
    <source>
        <strain evidence="2">TK19036</strain>
    </source>
</reference>
<gene>
    <name evidence="2" type="ORF">K4G66_22255</name>
</gene>
<sequence>MKQTQRFFYTLFLLSCVVLLSCDKDDDEVNPETGIVGTWRLTSNEYTFNQLEVRAYFEQYFADLEIEVTDDELDDIEALFNDSVEGAFDNGTTFEFRSDNTVIVNSPDNSEDGQGNWEIRNGNTLIINEGTDQVQFTITNLTDSELKLLLEDEENVDVDFGFGEESILVGLTFVFVKQ</sequence>
<dbReference type="EMBL" id="CP120682">
    <property type="protein sequence ID" value="WKN35103.1"/>
    <property type="molecule type" value="Genomic_DNA"/>
</dbReference>
<dbReference type="InterPro" id="IPR024311">
    <property type="entry name" value="Lipocalin-like"/>
</dbReference>
<dbReference type="AlphaFoldDB" id="A0AA49GKL4"/>
<evidence type="ECO:0000259" key="1">
    <source>
        <dbReference type="Pfam" id="PF13648"/>
    </source>
</evidence>
<protein>
    <submittedName>
        <fullName evidence="2">Lipocalin family protein</fullName>
    </submittedName>
</protein>